<gene>
    <name evidence="2" type="ORF">PSTG_15057</name>
</gene>
<reference evidence="3" key="1">
    <citation type="submission" date="2014-03" db="EMBL/GenBank/DDBJ databases">
        <title>The Genome Sequence of Puccinia striiformis f. sp. tritici PST-78.</title>
        <authorList>
            <consortium name="The Broad Institute Genome Sequencing Platform"/>
            <person name="Cuomo C."/>
            <person name="Hulbert S."/>
            <person name="Chen X."/>
            <person name="Walker B."/>
            <person name="Young S.K."/>
            <person name="Zeng Q."/>
            <person name="Gargeya S."/>
            <person name="Fitzgerald M."/>
            <person name="Haas B."/>
            <person name="Abouelleil A."/>
            <person name="Alvarado L."/>
            <person name="Arachchi H.M."/>
            <person name="Berlin A.M."/>
            <person name="Chapman S.B."/>
            <person name="Goldberg J."/>
            <person name="Griggs A."/>
            <person name="Gujja S."/>
            <person name="Hansen M."/>
            <person name="Howarth C."/>
            <person name="Imamovic A."/>
            <person name="Larimer J."/>
            <person name="McCowan C."/>
            <person name="Montmayeur A."/>
            <person name="Murphy C."/>
            <person name="Neiman D."/>
            <person name="Pearson M."/>
            <person name="Priest M."/>
            <person name="Roberts A."/>
            <person name="Saif S."/>
            <person name="Shea T."/>
            <person name="Sisk P."/>
            <person name="Sykes S."/>
            <person name="Wortman J."/>
            <person name="Nusbaum C."/>
            <person name="Birren B."/>
        </authorList>
    </citation>
    <scope>NUCLEOTIDE SEQUENCE [LARGE SCALE GENOMIC DNA]</scope>
    <source>
        <strain evidence="3">race PST-78</strain>
    </source>
</reference>
<feature type="compositionally biased region" description="Polar residues" evidence="1">
    <location>
        <begin position="53"/>
        <end position="67"/>
    </location>
</feature>
<protein>
    <submittedName>
        <fullName evidence="2">Uncharacterized protein</fullName>
    </submittedName>
</protein>
<keyword evidence="3" id="KW-1185">Reference proteome</keyword>
<organism evidence="2 3">
    <name type="scientific">Puccinia striiformis f. sp. tritici PST-78</name>
    <dbReference type="NCBI Taxonomy" id="1165861"/>
    <lineage>
        <taxon>Eukaryota</taxon>
        <taxon>Fungi</taxon>
        <taxon>Dikarya</taxon>
        <taxon>Basidiomycota</taxon>
        <taxon>Pucciniomycotina</taxon>
        <taxon>Pucciniomycetes</taxon>
        <taxon>Pucciniales</taxon>
        <taxon>Pucciniaceae</taxon>
        <taxon>Puccinia</taxon>
    </lineage>
</organism>
<proteinExistence type="predicted"/>
<dbReference type="Proteomes" id="UP000054564">
    <property type="component" value="Unassembled WGS sequence"/>
</dbReference>
<dbReference type="EMBL" id="AJIL01000199">
    <property type="protein sequence ID" value="KNE91536.1"/>
    <property type="molecule type" value="Genomic_DNA"/>
</dbReference>
<sequence length="103" mass="11626">MGALETQRNSHAPLARGQKTRQNLGSEIQGRGEEEPQSRSVSTEVGKADRSHSTVQQCHFNSPVVTKQRSATVRSYIRYNMWVDIRNITSQVIFLRVIVTANE</sequence>
<evidence type="ECO:0000313" key="3">
    <source>
        <dbReference type="Proteomes" id="UP000054564"/>
    </source>
</evidence>
<accession>A0A0L0UX87</accession>
<evidence type="ECO:0000256" key="1">
    <source>
        <dbReference type="SAM" id="MobiDB-lite"/>
    </source>
</evidence>
<dbReference type="AlphaFoldDB" id="A0A0L0UX87"/>
<name>A0A0L0UX87_9BASI</name>
<comment type="caution">
    <text evidence="2">The sequence shown here is derived from an EMBL/GenBank/DDBJ whole genome shotgun (WGS) entry which is preliminary data.</text>
</comment>
<evidence type="ECO:0000313" key="2">
    <source>
        <dbReference type="EMBL" id="KNE91536.1"/>
    </source>
</evidence>
<feature type="region of interest" description="Disordered" evidence="1">
    <location>
        <begin position="1"/>
        <end position="67"/>
    </location>
</feature>
<feature type="compositionally biased region" description="Polar residues" evidence="1">
    <location>
        <begin position="1"/>
        <end position="10"/>
    </location>
</feature>